<dbReference type="PANTHER" id="PTHR43352:SF1">
    <property type="entry name" value="ANTHRANILATE--COA LIGASE"/>
    <property type="match status" value="1"/>
</dbReference>
<dbReference type="GO" id="GO:0044550">
    <property type="term" value="P:secondary metabolite biosynthetic process"/>
    <property type="evidence" value="ECO:0007669"/>
    <property type="project" value="TreeGrafter"/>
</dbReference>
<evidence type="ECO:0000313" key="3">
    <source>
        <dbReference type="EMBL" id="MBA8824971.1"/>
    </source>
</evidence>
<dbReference type="PANTHER" id="PTHR43352">
    <property type="entry name" value="ACETYL-COA SYNTHETASE"/>
    <property type="match status" value="1"/>
</dbReference>
<evidence type="ECO:0000313" key="4">
    <source>
        <dbReference type="Proteomes" id="UP000569329"/>
    </source>
</evidence>
<protein>
    <submittedName>
        <fullName evidence="3">Acyl-coenzyme A synthetase/AMP-(Fatty) acid ligase</fullName>
    </submittedName>
</protein>
<dbReference type="InterPro" id="IPR045851">
    <property type="entry name" value="AMP-bd_C_sf"/>
</dbReference>
<dbReference type="InterPro" id="IPR025110">
    <property type="entry name" value="AMP-bd_C"/>
</dbReference>
<evidence type="ECO:0000256" key="1">
    <source>
        <dbReference type="ARBA" id="ARBA00022598"/>
    </source>
</evidence>
<dbReference type="EMBL" id="JACGWZ010000002">
    <property type="protein sequence ID" value="MBA8824971.1"/>
    <property type="molecule type" value="Genomic_DNA"/>
</dbReference>
<dbReference type="AlphaFoldDB" id="A0A839E0J8"/>
<dbReference type="GO" id="GO:0016878">
    <property type="term" value="F:acid-thiol ligase activity"/>
    <property type="evidence" value="ECO:0007669"/>
    <property type="project" value="TreeGrafter"/>
</dbReference>
<dbReference type="SUPFAM" id="SSF56801">
    <property type="entry name" value="Acetyl-CoA synthetase-like"/>
    <property type="match status" value="1"/>
</dbReference>
<evidence type="ECO:0000259" key="2">
    <source>
        <dbReference type="Pfam" id="PF13193"/>
    </source>
</evidence>
<dbReference type="Proteomes" id="UP000569329">
    <property type="component" value="Unassembled WGS sequence"/>
</dbReference>
<keyword evidence="4" id="KW-1185">Reference proteome</keyword>
<sequence>MIGVPDAEMGEAVKAVVQPAPEVSPGPELERELLDYARERIAHYKAPRSVDFVDELPRTPTGKLVKSTLKDRYTTGGETRADASA</sequence>
<comment type="caution">
    <text evidence="3">The sequence shown here is derived from an EMBL/GenBank/DDBJ whole genome shotgun (WGS) entry which is preliminary data.</text>
</comment>
<accession>A0A839E0J8</accession>
<organism evidence="3 4">
    <name type="scientific">Halosaccharopolyspora lacisalsi</name>
    <dbReference type="NCBI Taxonomy" id="1000566"/>
    <lineage>
        <taxon>Bacteria</taxon>
        <taxon>Bacillati</taxon>
        <taxon>Actinomycetota</taxon>
        <taxon>Actinomycetes</taxon>
        <taxon>Pseudonocardiales</taxon>
        <taxon>Pseudonocardiaceae</taxon>
        <taxon>Halosaccharopolyspora</taxon>
    </lineage>
</organism>
<proteinExistence type="predicted"/>
<reference evidence="3 4" key="1">
    <citation type="submission" date="2020-07" db="EMBL/GenBank/DDBJ databases">
        <title>Sequencing the genomes of 1000 actinobacteria strains.</title>
        <authorList>
            <person name="Klenk H.-P."/>
        </authorList>
    </citation>
    <scope>NUCLEOTIDE SEQUENCE [LARGE SCALE GENOMIC DNA]</scope>
    <source>
        <strain evidence="3 4">DSM 45975</strain>
    </source>
</reference>
<feature type="domain" description="AMP-binding enzyme C-terminal" evidence="2">
    <location>
        <begin position="2"/>
        <end position="63"/>
    </location>
</feature>
<dbReference type="Gene3D" id="3.30.300.30">
    <property type="match status" value="1"/>
</dbReference>
<name>A0A839E0J8_9PSEU</name>
<keyword evidence="1 3" id="KW-0436">Ligase</keyword>
<dbReference type="Pfam" id="PF13193">
    <property type="entry name" value="AMP-binding_C"/>
    <property type="match status" value="1"/>
</dbReference>
<gene>
    <name evidence="3" type="ORF">FHX42_002318</name>
</gene>